<accession>A0A3E2H7L8</accession>
<dbReference type="Pfam" id="PF24883">
    <property type="entry name" value="NPHP3_N"/>
    <property type="match status" value="1"/>
</dbReference>
<dbReference type="OMA" id="IANFRTR"/>
<dbReference type="InterPro" id="IPR027417">
    <property type="entry name" value="P-loop_NTPase"/>
</dbReference>
<keyword evidence="1" id="KW-0677">Repeat</keyword>
<dbReference type="OrthoDB" id="443402at2759"/>
<evidence type="ECO:0008006" key="7">
    <source>
        <dbReference type="Google" id="ProtNLM"/>
    </source>
</evidence>
<evidence type="ECO:0000256" key="1">
    <source>
        <dbReference type="ARBA" id="ARBA00022737"/>
    </source>
</evidence>
<dbReference type="Pfam" id="PF25053">
    <property type="entry name" value="DUF7791"/>
    <property type="match status" value="1"/>
</dbReference>
<comment type="caution">
    <text evidence="5">The sequence shown here is derived from an EMBL/GenBank/DDBJ whole genome shotgun (WGS) entry which is preliminary data.</text>
</comment>
<gene>
    <name evidence="5" type="ORF">B7463_g7256</name>
</gene>
<reference evidence="5 6" key="1">
    <citation type="submission" date="2018-05" db="EMBL/GenBank/DDBJ databases">
        <title>Draft genome sequence of Scytalidium lignicola DSM 105466, a ubiquitous saprotrophic fungus.</title>
        <authorList>
            <person name="Buettner E."/>
            <person name="Gebauer A.M."/>
            <person name="Hofrichter M."/>
            <person name="Liers C."/>
            <person name="Kellner H."/>
        </authorList>
    </citation>
    <scope>NUCLEOTIDE SEQUENCE [LARGE SCALE GENOMIC DNA]</scope>
    <source>
        <strain evidence="5 6">DSM 105466</strain>
    </source>
</reference>
<dbReference type="Proteomes" id="UP000258309">
    <property type="component" value="Unassembled WGS sequence"/>
</dbReference>
<evidence type="ECO:0000313" key="5">
    <source>
        <dbReference type="EMBL" id="RFU29073.1"/>
    </source>
</evidence>
<dbReference type="Pfam" id="PF14479">
    <property type="entry name" value="HeLo"/>
    <property type="match status" value="1"/>
</dbReference>
<feature type="domain" description="DUF7791" evidence="4">
    <location>
        <begin position="559"/>
        <end position="719"/>
    </location>
</feature>
<sequence length="1027" mass="115836">MAEIAGTVFGAFSIISAFKDAIDLFALFTASRDLGRDYIILLTKLDIEKFILLQWAEQVRLLSHDDDAFDDKRLNNPTVQESIAQILSCIALLLGDASQLKKRYGLKDVSKEQDARKDLIHVERDTPTMSSPCMVRFEQQFRKLKLEVTQRDESTSVWRKARWVIQDKQKFEDLIAELAHFTSKLKELVPPIANFRTRGVELTNTKDLEDIHDLKNLKIILEASTGHRGAIAGSTQGLIDDRCKGRILQTLWFRKMTDRREDITAAHRKTLAWAFQPPEEEHTWDDLSDWLRTGAGIYWISGKAGSGKSTLMKYLYSSQKTKALLSEWTGGKECTIADFFFWYLGTPEQNRQEGLSRALLYQILSRHPDLIARALPTMWKEANEVQEDITPPSAAETKYAFEVLSTSRELSPFCFFIDGIDEYVGNYKDGIALINRLAINPHVKIIASSRPIPQCVAEFEGLPMLELQELTRGDISAYVRDMIGNNTYMKRLLQKDPLRSRKIMQDLVQKSSGVFLWVVLACRSLLAGFEDYDRIAELERRVQGLPPELEDMFQHMLHKVDKRHEEQASRLLRLCYSKQKAQEQGVTDIDGMYALDIAFSAAYYDLEPIPIQFISDVERPELCKDLDGRLRSRCGGLLELVKRKPSHSDMSFCFCKAANWDAENALSHTTGINDIAHDVFADAKVCFMHRTVFEFLSGDKVWELDCLKTTDAQFDIPTLMSLSGLYLAVQSQRIRCPAEMSQALTCLRDGINWGVQADQNMLQGEENIFWKMTPLLDSLRALSDPVFGFWSDDFSDLAEAHSHDNDGEFSHATLILAIEAGAINYVTRHPSLPRLSAESVPSCGCPPLLHYPLKSTSLLGSNVSLAQGDSTRASSAMISMLLLAGCDPNCPAPAEHEFAEMGEAISCWALWLRRQSSWLSAAKATQDEKISVLETLESFLKADADLQSTQTNVMAMLNYLCKETGLRDKAAAVSRLYRDRCEAQGIICESLVDISASVLDASSHRRKRSRSCGLTDDLGGDEKRARR</sequence>
<dbReference type="Gene3D" id="3.40.50.300">
    <property type="entry name" value="P-loop containing nucleotide triphosphate hydrolases"/>
    <property type="match status" value="1"/>
</dbReference>
<dbReference type="AlphaFoldDB" id="A0A3E2H7L8"/>
<feature type="domain" description="Prion-inhibition and propagation HeLo" evidence="2">
    <location>
        <begin position="6"/>
        <end position="219"/>
    </location>
</feature>
<evidence type="ECO:0000259" key="4">
    <source>
        <dbReference type="Pfam" id="PF25053"/>
    </source>
</evidence>
<name>A0A3E2H7L8_SCYLI</name>
<proteinExistence type="predicted"/>
<organism evidence="5 6">
    <name type="scientific">Scytalidium lignicola</name>
    <name type="common">Hyphomycete</name>
    <dbReference type="NCBI Taxonomy" id="5539"/>
    <lineage>
        <taxon>Eukaryota</taxon>
        <taxon>Fungi</taxon>
        <taxon>Dikarya</taxon>
        <taxon>Ascomycota</taxon>
        <taxon>Pezizomycotina</taxon>
        <taxon>Leotiomycetes</taxon>
        <taxon>Leotiomycetes incertae sedis</taxon>
        <taxon>Scytalidium</taxon>
    </lineage>
</organism>
<evidence type="ECO:0000259" key="3">
    <source>
        <dbReference type="Pfam" id="PF24883"/>
    </source>
</evidence>
<dbReference type="PANTHER" id="PTHR10039:SF5">
    <property type="entry name" value="NACHT DOMAIN-CONTAINING PROTEIN"/>
    <property type="match status" value="1"/>
</dbReference>
<dbReference type="PANTHER" id="PTHR10039">
    <property type="entry name" value="AMELOGENIN"/>
    <property type="match status" value="1"/>
</dbReference>
<feature type="non-terminal residue" evidence="5">
    <location>
        <position position="1"/>
    </location>
</feature>
<dbReference type="EMBL" id="NCSJ02000140">
    <property type="protein sequence ID" value="RFU29073.1"/>
    <property type="molecule type" value="Genomic_DNA"/>
</dbReference>
<dbReference type="InterPro" id="IPR056884">
    <property type="entry name" value="NPHP3-like_N"/>
</dbReference>
<protein>
    <recommendedName>
        <fullName evidence="7">NACHT domain-containing protein</fullName>
    </recommendedName>
</protein>
<dbReference type="InterPro" id="IPR038305">
    <property type="entry name" value="HeLo_sf"/>
</dbReference>
<keyword evidence="6" id="KW-1185">Reference proteome</keyword>
<evidence type="ECO:0000313" key="6">
    <source>
        <dbReference type="Proteomes" id="UP000258309"/>
    </source>
</evidence>
<evidence type="ECO:0000259" key="2">
    <source>
        <dbReference type="Pfam" id="PF14479"/>
    </source>
</evidence>
<dbReference type="InterPro" id="IPR056693">
    <property type="entry name" value="DUF7791"/>
</dbReference>
<dbReference type="SUPFAM" id="SSF52540">
    <property type="entry name" value="P-loop containing nucleoside triphosphate hydrolases"/>
    <property type="match status" value="1"/>
</dbReference>
<dbReference type="STRING" id="5539.A0A3E2H7L8"/>
<feature type="non-terminal residue" evidence="5">
    <location>
        <position position="1027"/>
    </location>
</feature>
<dbReference type="InterPro" id="IPR029498">
    <property type="entry name" value="HeLo_dom"/>
</dbReference>
<feature type="domain" description="Nephrocystin 3-like N-terminal" evidence="3">
    <location>
        <begin position="286"/>
        <end position="450"/>
    </location>
</feature>
<dbReference type="Gene3D" id="1.20.120.1020">
    <property type="entry name" value="Prion-inhibition and propagation, HeLo domain"/>
    <property type="match status" value="1"/>
</dbReference>